<organism evidence="4 5">
    <name type="scientific">Halocynthiibacter styelae</name>
    <dbReference type="NCBI Taxonomy" id="2761955"/>
    <lineage>
        <taxon>Bacteria</taxon>
        <taxon>Pseudomonadati</taxon>
        <taxon>Pseudomonadota</taxon>
        <taxon>Alphaproteobacteria</taxon>
        <taxon>Rhodobacterales</taxon>
        <taxon>Paracoccaceae</taxon>
        <taxon>Halocynthiibacter</taxon>
    </lineage>
</organism>
<keyword evidence="5" id="KW-1185">Reference proteome</keyword>
<gene>
    <name evidence="4" type="ORF">H1D41_11935</name>
</gene>
<dbReference type="InterPro" id="IPR006135">
    <property type="entry name" value="T3SS_substrate_exporter"/>
</dbReference>
<feature type="transmembrane region" description="Helical" evidence="3">
    <location>
        <begin position="34"/>
        <end position="55"/>
    </location>
</feature>
<feature type="region of interest" description="Disordered" evidence="2">
    <location>
        <begin position="225"/>
        <end position="248"/>
    </location>
</feature>
<dbReference type="InterPro" id="IPR029025">
    <property type="entry name" value="T3SS_substrate_exporter_C"/>
</dbReference>
<evidence type="ECO:0000256" key="1">
    <source>
        <dbReference type="ARBA" id="ARBA00010690"/>
    </source>
</evidence>
<dbReference type="PRINTS" id="PR00950">
    <property type="entry name" value="TYPE3IMSPROT"/>
</dbReference>
<evidence type="ECO:0000313" key="4">
    <source>
        <dbReference type="EMBL" id="MBI1494350.1"/>
    </source>
</evidence>
<comment type="caution">
    <text evidence="4">The sequence shown here is derived from an EMBL/GenBank/DDBJ whole genome shotgun (WGS) entry which is preliminary data.</text>
</comment>
<feature type="region of interest" description="Disordered" evidence="2">
    <location>
        <begin position="1"/>
        <end position="27"/>
    </location>
</feature>
<proteinExistence type="inferred from homology"/>
<keyword evidence="4" id="KW-0966">Cell projection</keyword>
<sequence length="370" mass="41042">MSAPDDDTEKEYEASQQKLDDARKKGEVPRSADLGTAALYAGFLLSFLMTGSYMVQSAGVMMMQMLGNADQISRHFFDGSASTYAGSWLRVLGSGLVSIFLIPALFVLVAFIAQRALIFAPEKLKPKLSRISPISGAKNKFGRGGLFEFFKSFTKLAIYGSLAWLFLIARTEEIIGAIHLDPGGVTLLLTTMTLRFLGLVFLIALTIGAVDFFWQRQEHLRKHRMSRKELQDEHKNQEGDPHFKQHRRQKGQAIAMNQMLTEVATADVIVVNPEHFAVALKWDRGSGQAPVCVAKGVDEVAFKIRERAQEAGIPIQRDPPTARALFATVDIGQEILRDHYKAVAAAIRFADEIRSKARNVFRTETPGENG</sequence>
<keyword evidence="4" id="KW-0282">Flagellum</keyword>
<feature type="transmembrane region" description="Helical" evidence="3">
    <location>
        <begin position="96"/>
        <end position="120"/>
    </location>
</feature>
<dbReference type="Gene3D" id="3.40.1690.10">
    <property type="entry name" value="secretion proteins EscU"/>
    <property type="match status" value="1"/>
</dbReference>
<reference evidence="4" key="1">
    <citation type="submission" date="2020-10" db="EMBL/GenBank/DDBJ databases">
        <title>Paenihalocynthiibacter styelae gen. nov., sp. nov., isolated from stalked sea squirt Styela clava.</title>
        <authorList>
            <person name="Kim Y.-O."/>
            <person name="Yoon J.-H."/>
        </authorList>
    </citation>
    <scope>NUCLEOTIDE SEQUENCE</scope>
    <source>
        <strain evidence="4">MYP1-1</strain>
    </source>
</reference>
<keyword evidence="4" id="KW-0969">Cilium</keyword>
<keyword evidence="3" id="KW-0472">Membrane</keyword>
<evidence type="ECO:0000256" key="2">
    <source>
        <dbReference type="SAM" id="MobiDB-lite"/>
    </source>
</evidence>
<dbReference type="AlphaFoldDB" id="A0A8J7IY52"/>
<feature type="compositionally biased region" description="Basic and acidic residues" evidence="2">
    <location>
        <begin position="18"/>
        <end position="27"/>
    </location>
</feature>
<feature type="compositionally biased region" description="Basic and acidic residues" evidence="2">
    <location>
        <begin position="227"/>
        <end position="243"/>
    </location>
</feature>
<protein>
    <submittedName>
        <fullName evidence="4">Flagellar biosynthesis protein FlhB</fullName>
    </submittedName>
</protein>
<dbReference type="SUPFAM" id="SSF160544">
    <property type="entry name" value="EscU C-terminal domain-like"/>
    <property type="match status" value="1"/>
</dbReference>
<dbReference type="EMBL" id="JADCKQ010000008">
    <property type="protein sequence ID" value="MBI1494350.1"/>
    <property type="molecule type" value="Genomic_DNA"/>
</dbReference>
<dbReference type="Proteomes" id="UP000640583">
    <property type="component" value="Unassembled WGS sequence"/>
</dbReference>
<dbReference type="Pfam" id="PF01312">
    <property type="entry name" value="Bac_export_2"/>
    <property type="match status" value="1"/>
</dbReference>
<feature type="transmembrane region" description="Helical" evidence="3">
    <location>
        <begin position="192"/>
        <end position="214"/>
    </location>
</feature>
<evidence type="ECO:0000256" key="3">
    <source>
        <dbReference type="SAM" id="Phobius"/>
    </source>
</evidence>
<accession>A0A8J7IY52</accession>
<dbReference type="RefSeq" id="WP_228849119.1">
    <property type="nucleotide sequence ID" value="NZ_JADCKQ010000008.1"/>
</dbReference>
<keyword evidence="3" id="KW-1133">Transmembrane helix</keyword>
<evidence type="ECO:0000313" key="5">
    <source>
        <dbReference type="Proteomes" id="UP000640583"/>
    </source>
</evidence>
<feature type="compositionally biased region" description="Acidic residues" evidence="2">
    <location>
        <begin position="1"/>
        <end position="10"/>
    </location>
</feature>
<dbReference type="GO" id="GO:0009306">
    <property type="term" value="P:protein secretion"/>
    <property type="evidence" value="ECO:0007669"/>
    <property type="project" value="InterPro"/>
</dbReference>
<dbReference type="GO" id="GO:0005886">
    <property type="term" value="C:plasma membrane"/>
    <property type="evidence" value="ECO:0007669"/>
    <property type="project" value="TreeGrafter"/>
</dbReference>
<keyword evidence="3" id="KW-0812">Transmembrane</keyword>
<dbReference type="PANTHER" id="PTHR30531:SF12">
    <property type="entry name" value="FLAGELLAR BIOSYNTHETIC PROTEIN FLHB"/>
    <property type="match status" value="1"/>
</dbReference>
<feature type="transmembrane region" description="Helical" evidence="3">
    <location>
        <begin position="156"/>
        <end position="180"/>
    </location>
</feature>
<name>A0A8J7IY52_9RHOB</name>
<comment type="similarity">
    <text evidence="1">Belongs to the type III secretion exporter family.</text>
</comment>
<dbReference type="PANTHER" id="PTHR30531">
    <property type="entry name" value="FLAGELLAR BIOSYNTHETIC PROTEIN FLHB"/>
    <property type="match status" value="1"/>
</dbReference>